<evidence type="ECO:0000313" key="1">
    <source>
        <dbReference type="EMBL" id="QBJ04460.1"/>
    </source>
</evidence>
<accession>A0A481W6T2</accession>
<sequence length="43" mass="4998">MNIPPFYVQRGVGGQLTDLLVFDWYYAAWPGCFCLISDKARWV</sequence>
<dbReference type="Proteomes" id="UP000293575">
    <property type="component" value="Segment"/>
</dbReference>
<dbReference type="EMBL" id="MK473373">
    <property type="protein sequence ID" value="QBJ04460.1"/>
    <property type="molecule type" value="Genomic_DNA"/>
</dbReference>
<name>A0A481W6T2_9CAUD</name>
<dbReference type="GeneID" id="55011880"/>
<proteinExistence type="predicted"/>
<dbReference type="KEGG" id="vg:55011880"/>
<keyword evidence="2" id="KW-1185">Reference proteome</keyword>
<protein>
    <submittedName>
        <fullName evidence="1">Uncharacterized protein</fullName>
    </submittedName>
</protein>
<evidence type="ECO:0000313" key="2">
    <source>
        <dbReference type="Proteomes" id="UP000293575"/>
    </source>
</evidence>
<organism evidence="1 2">
    <name type="scientific">Pseudomonas phage Lana</name>
    <dbReference type="NCBI Taxonomy" id="2530172"/>
    <lineage>
        <taxon>Viruses</taxon>
        <taxon>Duplodnaviria</taxon>
        <taxon>Heunggongvirae</taxon>
        <taxon>Uroviricota</taxon>
        <taxon>Caudoviricetes</taxon>
        <taxon>Lanavirus</taxon>
        <taxon>Lanavirus lana</taxon>
    </lineage>
</organism>
<dbReference type="RefSeq" id="YP_009820444.1">
    <property type="nucleotide sequence ID" value="NC_048166.1"/>
</dbReference>
<reference evidence="1" key="1">
    <citation type="submission" date="2019-01" db="EMBL/GenBank/DDBJ databases">
        <authorList>
            <person name="Hylling O."/>
            <person name="Carstens A.B."/>
            <person name="Hansen L.H."/>
        </authorList>
    </citation>
    <scope>NUCLEOTIDE SEQUENCE [LARGE SCALE GENOMIC DNA]</scope>
</reference>